<keyword evidence="4" id="KW-1133">Transmembrane helix</keyword>
<sequence>MMETIQNKSNKSFNYYWRLFATGLSFTVFGLGGIVLGIIFFPILLMIPNKKICRKIARSAIQKCFFFFIEFMRMMGVLSYQTQGFDKLKQRRGLLIISNHPTLLDVVFLIAFLDDVDCIIKKEIFKNPVMMGVVRAAGYIANDAQNPEELIMNCVDRLSNQTNLIIFPEGTRTQTGRGYQLQRGASNIALRAQSPIVPILICCTPPTLRKGERWYNIPPQKMHFSLSVQSDFPVLNYSDSNAGIAARQLTIDLTRYFSERLPNE</sequence>
<evidence type="ECO:0000313" key="6">
    <source>
        <dbReference type="EMBL" id="TDR30745.1"/>
    </source>
</evidence>
<feature type="domain" description="Phospholipid/glycerol acyltransferase" evidence="5">
    <location>
        <begin position="94"/>
        <end position="204"/>
    </location>
</feature>
<feature type="transmembrane region" description="Helical" evidence="4">
    <location>
        <begin position="20"/>
        <end position="44"/>
    </location>
</feature>
<protein>
    <submittedName>
        <fullName evidence="6">1-acyl-sn-glycerol-3-phosphate acyltransferase</fullName>
    </submittedName>
</protein>
<evidence type="ECO:0000256" key="3">
    <source>
        <dbReference type="ARBA" id="ARBA00023315"/>
    </source>
</evidence>
<dbReference type="SMART" id="SM00563">
    <property type="entry name" value="PlsC"/>
    <property type="match status" value="1"/>
</dbReference>
<gene>
    <name evidence="6" type="ORF">DFR44_11724</name>
</gene>
<evidence type="ECO:0000256" key="4">
    <source>
        <dbReference type="SAM" id="Phobius"/>
    </source>
</evidence>
<dbReference type="CDD" id="cd07989">
    <property type="entry name" value="LPLAT_AGPAT-like"/>
    <property type="match status" value="1"/>
</dbReference>
<dbReference type="EMBL" id="SNZE01000017">
    <property type="protein sequence ID" value="TDR30745.1"/>
    <property type="molecule type" value="Genomic_DNA"/>
</dbReference>
<organism evidence="6 7">
    <name type="scientific">Hydromonas duriensis</name>
    <dbReference type="NCBI Taxonomy" id="1527608"/>
    <lineage>
        <taxon>Bacteria</taxon>
        <taxon>Pseudomonadati</taxon>
        <taxon>Pseudomonadota</taxon>
        <taxon>Betaproteobacteria</taxon>
        <taxon>Burkholderiales</taxon>
        <taxon>Burkholderiaceae</taxon>
        <taxon>Hydromonas</taxon>
    </lineage>
</organism>
<keyword evidence="7" id="KW-1185">Reference proteome</keyword>
<evidence type="ECO:0000256" key="1">
    <source>
        <dbReference type="ARBA" id="ARBA00005189"/>
    </source>
</evidence>
<accession>A0A4R6Y622</accession>
<keyword evidence="4" id="KW-0472">Membrane</keyword>
<keyword evidence="2 6" id="KW-0808">Transferase</keyword>
<dbReference type="InterPro" id="IPR002123">
    <property type="entry name" value="Plipid/glycerol_acylTrfase"/>
</dbReference>
<dbReference type="Proteomes" id="UP000294480">
    <property type="component" value="Unassembled WGS sequence"/>
</dbReference>
<keyword evidence="3 6" id="KW-0012">Acyltransferase</keyword>
<dbReference type="Pfam" id="PF01553">
    <property type="entry name" value="Acyltransferase"/>
    <property type="match status" value="1"/>
</dbReference>
<comment type="pathway">
    <text evidence="1">Lipid metabolism.</text>
</comment>
<keyword evidence="4" id="KW-0812">Transmembrane</keyword>
<evidence type="ECO:0000259" key="5">
    <source>
        <dbReference type="SMART" id="SM00563"/>
    </source>
</evidence>
<dbReference type="GO" id="GO:0003841">
    <property type="term" value="F:1-acylglycerol-3-phosphate O-acyltransferase activity"/>
    <property type="evidence" value="ECO:0007669"/>
    <property type="project" value="TreeGrafter"/>
</dbReference>
<comment type="caution">
    <text evidence="6">The sequence shown here is derived from an EMBL/GenBank/DDBJ whole genome shotgun (WGS) entry which is preliminary data.</text>
</comment>
<dbReference type="SUPFAM" id="SSF69593">
    <property type="entry name" value="Glycerol-3-phosphate (1)-acyltransferase"/>
    <property type="match status" value="1"/>
</dbReference>
<dbReference type="AlphaFoldDB" id="A0A4R6Y622"/>
<dbReference type="GO" id="GO:0006654">
    <property type="term" value="P:phosphatidic acid biosynthetic process"/>
    <property type="evidence" value="ECO:0007669"/>
    <property type="project" value="TreeGrafter"/>
</dbReference>
<evidence type="ECO:0000313" key="7">
    <source>
        <dbReference type="Proteomes" id="UP000294480"/>
    </source>
</evidence>
<reference evidence="6 7" key="1">
    <citation type="submission" date="2019-03" db="EMBL/GenBank/DDBJ databases">
        <title>Genomic Encyclopedia of Type Strains, Phase IV (KMG-IV): sequencing the most valuable type-strain genomes for metagenomic binning, comparative biology and taxonomic classification.</title>
        <authorList>
            <person name="Goeker M."/>
        </authorList>
    </citation>
    <scope>NUCLEOTIDE SEQUENCE [LARGE SCALE GENOMIC DNA]</scope>
    <source>
        <strain evidence="6 7">DSM 102852</strain>
    </source>
</reference>
<proteinExistence type="predicted"/>
<name>A0A4R6Y622_9BURK</name>
<dbReference type="PANTHER" id="PTHR10434:SF66">
    <property type="entry name" value="PHOSPHOLIPID_GLYCEROL ACYLTRANSFERASE DOMAIN-CONTAINING PROTEIN"/>
    <property type="match status" value="1"/>
</dbReference>
<dbReference type="PANTHER" id="PTHR10434">
    <property type="entry name" value="1-ACYL-SN-GLYCEROL-3-PHOSPHATE ACYLTRANSFERASE"/>
    <property type="match status" value="1"/>
</dbReference>
<evidence type="ECO:0000256" key="2">
    <source>
        <dbReference type="ARBA" id="ARBA00022679"/>
    </source>
</evidence>